<keyword evidence="4" id="KW-0572">Peptidoglycan-anchor</keyword>
<dbReference type="InterPro" id="IPR009003">
    <property type="entry name" value="Peptidase_S1_PA"/>
</dbReference>
<dbReference type="InterPro" id="IPR019931">
    <property type="entry name" value="LPXTG_anchor"/>
</dbReference>
<keyword evidence="6" id="KW-0812">Transmembrane</keyword>
<evidence type="ECO:0000256" key="7">
    <source>
        <dbReference type="SAM" id="SignalP"/>
    </source>
</evidence>
<evidence type="ECO:0000256" key="2">
    <source>
        <dbReference type="ARBA" id="ARBA00022525"/>
    </source>
</evidence>
<feature type="compositionally biased region" description="Basic and acidic residues" evidence="5">
    <location>
        <begin position="409"/>
        <end position="420"/>
    </location>
</feature>
<name>A0A4Z0KK31_BREAU</name>
<feature type="region of interest" description="Disordered" evidence="5">
    <location>
        <begin position="403"/>
        <end position="465"/>
    </location>
</feature>
<dbReference type="InterPro" id="IPR043504">
    <property type="entry name" value="Peptidase_S1_PA_chymotrypsin"/>
</dbReference>
<dbReference type="NCBIfam" id="TIGR01167">
    <property type="entry name" value="LPXTG_anchor"/>
    <property type="match status" value="1"/>
</dbReference>
<evidence type="ECO:0000256" key="5">
    <source>
        <dbReference type="SAM" id="MobiDB-lite"/>
    </source>
</evidence>
<dbReference type="Gene3D" id="2.40.10.10">
    <property type="entry name" value="Trypsin-like serine proteases"/>
    <property type="match status" value="2"/>
</dbReference>
<feature type="region of interest" description="Disordered" evidence="5">
    <location>
        <begin position="568"/>
        <end position="612"/>
    </location>
</feature>
<dbReference type="EMBL" id="RHFF01000007">
    <property type="protein sequence ID" value="TGD39088.1"/>
    <property type="molecule type" value="Genomic_DNA"/>
</dbReference>
<evidence type="ECO:0000256" key="3">
    <source>
        <dbReference type="ARBA" id="ARBA00022729"/>
    </source>
</evidence>
<sequence length="641" mass="66164">MQKKLVQSSLALSAAAALGLGGALTASPAMADNGPQKLDVQSEAQVQKALSDVDGVNAYGAKDGKLNLGVEKKTSEIKDLEKKYKNITITEGVKELKAYAGNDVVGGAGYTVGSESEVSGVCTTGFSGWDGDGKPVVLTAGHCSKLMDEDSGKITGDSTVNDTEKPSTAPANGSEKSELSGNGVLGKWGFHSFGDSGQHDETEDPNNAKDSDIDFAVINVDESKYGVKNGVTDWKKADSDDLSSSLATEITKVGAHKDGKIQKSGRTTGLTEGEVFSEYNEKFDFANISGYWVHGFGVTSSQEKPFSQPGDSGGAVFQDDTAVGVISGGGPMDDGTQFGWVADLDHSLEESGVDFSLKDPADETPEAPKAPEAKDQTIEPKGDVKGKAKAGAEVKVEWDAAKGAQAAKDGSETVKADKDGNFTIEGPEAEGDYDYSATAVVDGQESESTDFTVTVKKDESETPAPVEREITVDPKEIAASDFVKEDKGVTVSVKGFDEGEKVTLKVASGPENVKGITLDETANKDGVAAFSIYGTSASDPSVYLGKYDVQVTGANDTDDEKALAGSFNVVEDEDGNGGGNGGDDDGNDDGNGNGGDDDGNGDGGSDLPRTGAELTGLAAGAGLLVVGGTAVVLTLRRNKKN</sequence>
<dbReference type="CDD" id="cd21112">
    <property type="entry name" value="alphaLP-like"/>
    <property type="match status" value="1"/>
</dbReference>
<proteinExistence type="predicted"/>
<keyword evidence="2" id="KW-0964">Secreted</keyword>
<dbReference type="InterPro" id="IPR001254">
    <property type="entry name" value="Trypsin_dom"/>
</dbReference>
<organism evidence="9 10">
    <name type="scientific">Brevibacterium aurantiacum</name>
    <dbReference type="NCBI Taxonomy" id="273384"/>
    <lineage>
        <taxon>Bacteria</taxon>
        <taxon>Bacillati</taxon>
        <taxon>Actinomycetota</taxon>
        <taxon>Actinomycetes</taxon>
        <taxon>Micrococcales</taxon>
        <taxon>Brevibacteriaceae</taxon>
        <taxon>Brevibacterium</taxon>
    </lineage>
</organism>
<evidence type="ECO:0000259" key="8">
    <source>
        <dbReference type="PROSITE" id="PS50847"/>
    </source>
</evidence>
<dbReference type="GO" id="GO:0006508">
    <property type="term" value="P:proteolysis"/>
    <property type="evidence" value="ECO:0007669"/>
    <property type="project" value="InterPro"/>
</dbReference>
<evidence type="ECO:0000256" key="4">
    <source>
        <dbReference type="ARBA" id="ARBA00023088"/>
    </source>
</evidence>
<dbReference type="Proteomes" id="UP000297736">
    <property type="component" value="Unassembled WGS sequence"/>
</dbReference>
<dbReference type="GO" id="GO:0004252">
    <property type="term" value="F:serine-type endopeptidase activity"/>
    <property type="evidence" value="ECO:0007669"/>
    <property type="project" value="InterPro"/>
</dbReference>
<feature type="compositionally biased region" description="Basic and acidic residues" evidence="5">
    <location>
        <begin position="455"/>
        <end position="465"/>
    </location>
</feature>
<comment type="caution">
    <text evidence="9">The sequence shown here is derived from an EMBL/GenBank/DDBJ whole genome shotgun (WGS) entry which is preliminary data.</text>
</comment>
<gene>
    <name evidence="9" type="ORF">EB834_09040</name>
</gene>
<feature type="transmembrane region" description="Helical" evidence="6">
    <location>
        <begin position="614"/>
        <end position="635"/>
    </location>
</feature>
<dbReference type="AlphaFoldDB" id="A0A4Z0KK31"/>
<keyword evidence="1" id="KW-0134">Cell wall</keyword>
<evidence type="ECO:0000313" key="9">
    <source>
        <dbReference type="EMBL" id="TGD39088.1"/>
    </source>
</evidence>
<dbReference type="Pfam" id="PF00089">
    <property type="entry name" value="Trypsin"/>
    <property type="match status" value="1"/>
</dbReference>
<feature type="signal peptide" evidence="7">
    <location>
        <begin position="1"/>
        <end position="31"/>
    </location>
</feature>
<feature type="domain" description="Gram-positive cocci surface proteins LPxTG" evidence="8">
    <location>
        <begin position="607"/>
        <end position="641"/>
    </location>
</feature>
<keyword evidence="3 7" id="KW-0732">Signal</keyword>
<dbReference type="SUPFAM" id="SSF50494">
    <property type="entry name" value="Trypsin-like serine proteases"/>
    <property type="match status" value="1"/>
</dbReference>
<feature type="region of interest" description="Disordered" evidence="5">
    <location>
        <begin position="355"/>
        <end position="391"/>
    </location>
</feature>
<dbReference type="PROSITE" id="PS50847">
    <property type="entry name" value="GRAM_POS_ANCHORING"/>
    <property type="match status" value="1"/>
</dbReference>
<evidence type="ECO:0000313" key="10">
    <source>
        <dbReference type="Proteomes" id="UP000297736"/>
    </source>
</evidence>
<feature type="region of interest" description="Disordered" evidence="5">
    <location>
        <begin position="148"/>
        <end position="210"/>
    </location>
</feature>
<dbReference type="RefSeq" id="WP_135447253.1">
    <property type="nucleotide sequence ID" value="NZ_JBQDCY010000114.1"/>
</dbReference>
<keyword evidence="6" id="KW-0472">Membrane</keyword>
<accession>A0A4Z0KK31</accession>
<feature type="chain" id="PRO_5021379135" evidence="7">
    <location>
        <begin position="32"/>
        <end position="641"/>
    </location>
</feature>
<keyword evidence="6" id="KW-1133">Transmembrane helix</keyword>
<reference evidence="9 10" key="1">
    <citation type="submission" date="2018-10" db="EMBL/GenBank/DDBJ databases">
        <title>Brevibacterium genomes from Austrain hard cheese rinds.</title>
        <authorList>
            <person name="Anast J.M."/>
            <person name="Dzieciol M."/>
            <person name="Schultz D.L."/>
            <person name="Mann E."/>
            <person name="Wagner M."/>
            <person name="Schmitz-Esser S."/>
        </authorList>
    </citation>
    <scope>NUCLEOTIDE SEQUENCE [LARGE SCALE GENOMIC DNA]</scope>
    <source>
        <strain evidence="9 10">L261</strain>
    </source>
</reference>
<feature type="compositionally biased region" description="Basic and acidic residues" evidence="5">
    <location>
        <begin position="369"/>
        <end position="391"/>
    </location>
</feature>
<evidence type="ECO:0000256" key="6">
    <source>
        <dbReference type="SAM" id="Phobius"/>
    </source>
</evidence>
<protein>
    <submittedName>
        <fullName evidence="9">LPXTG cell wall anchor domain-containing protein</fullName>
    </submittedName>
</protein>
<evidence type="ECO:0000256" key="1">
    <source>
        <dbReference type="ARBA" id="ARBA00022512"/>
    </source>
</evidence>